<feature type="transmembrane region" description="Helical" evidence="1">
    <location>
        <begin position="42"/>
        <end position="60"/>
    </location>
</feature>
<gene>
    <name evidence="2" type="ORF">PSU4_20430</name>
</gene>
<name>A0A511DE53_9PSEU</name>
<organism evidence="2 3">
    <name type="scientific">Pseudonocardia sulfidoxydans NBRC 16205</name>
    <dbReference type="NCBI Taxonomy" id="1223511"/>
    <lineage>
        <taxon>Bacteria</taxon>
        <taxon>Bacillati</taxon>
        <taxon>Actinomycetota</taxon>
        <taxon>Actinomycetes</taxon>
        <taxon>Pseudonocardiales</taxon>
        <taxon>Pseudonocardiaceae</taxon>
        <taxon>Pseudonocardia</taxon>
    </lineage>
</organism>
<proteinExistence type="predicted"/>
<keyword evidence="1" id="KW-0472">Membrane</keyword>
<dbReference type="Proteomes" id="UP000321685">
    <property type="component" value="Unassembled WGS sequence"/>
</dbReference>
<evidence type="ECO:0000313" key="3">
    <source>
        <dbReference type="Proteomes" id="UP000321685"/>
    </source>
</evidence>
<keyword evidence="1" id="KW-0812">Transmembrane</keyword>
<comment type="caution">
    <text evidence="2">The sequence shown here is derived from an EMBL/GenBank/DDBJ whole genome shotgun (WGS) entry which is preliminary data.</text>
</comment>
<evidence type="ECO:0000313" key="2">
    <source>
        <dbReference type="EMBL" id="GEL23089.1"/>
    </source>
</evidence>
<keyword evidence="3" id="KW-1185">Reference proteome</keyword>
<keyword evidence="1" id="KW-1133">Transmembrane helix</keyword>
<dbReference type="EMBL" id="BJVJ01000015">
    <property type="protein sequence ID" value="GEL23089.1"/>
    <property type="molecule type" value="Genomic_DNA"/>
</dbReference>
<dbReference type="AlphaFoldDB" id="A0A511DE53"/>
<reference evidence="2 3" key="1">
    <citation type="submission" date="2019-07" db="EMBL/GenBank/DDBJ databases">
        <title>Whole genome shotgun sequence of Pseudonocardia sulfidoxydans NBRC 16205.</title>
        <authorList>
            <person name="Hosoyama A."/>
            <person name="Uohara A."/>
            <person name="Ohji S."/>
            <person name="Ichikawa N."/>
        </authorList>
    </citation>
    <scope>NUCLEOTIDE SEQUENCE [LARGE SCALE GENOMIC DNA]</scope>
    <source>
        <strain evidence="2 3">NBRC 16205</strain>
    </source>
</reference>
<protein>
    <submittedName>
        <fullName evidence="2">Uncharacterized protein</fullName>
    </submittedName>
</protein>
<accession>A0A511DE53</accession>
<sequence>MGLLEDPDVAGWLATGVRFVSLRVRPRPTGGSDAGPSEMANVPVAALLTLAGAVIAARTLPHTRTQTTTS</sequence>
<evidence type="ECO:0000256" key="1">
    <source>
        <dbReference type="SAM" id="Phobius"/>
    </source>
</evidence>